<organism evidence="9 10">
    <name type="scientific">Actinidia rufa</name>
    <dbReference type="NCBI Taxonomy" id="165716"/>
    <lineage>
        <taxon>Eukaryota</taxon>
        <taxon>Viridiplantae</taxon>
        <taxon>Streptophyta</taxon>
        <taxon>Embryophyta</taxon>
        <taxon>Tracheophyta</taxon>
        <taxon>Spermatophyta</taxon>
        <taxon>Magnoliopsida</taxon>
        <taxon>eudicotyledons</taxon>
        <taxon>Gunneridae</taxon>
        <taxon>Pentapetalae</taxon>
        <taxon>asterids</taxon>
        <taxon>Ericales</taxon>
        <taxon>Actinidiaceae</taxon>
        <taxon>Actinidia</taxon>
    </lineage>
</organism>
<dbReference type="GO" id="GO:0005634">
    <property type="term" value="C:nucleus"/>
    <property type="evidence" value="ECO:0007669"/>
    <property type="project" value="UniProtKB-SubCell"/>
</dbReference>
<feature type="domain" description="Myb-like" evidence="7">
    <location>
        <begin position="60"/>
        <end position="103"/>
    </location>
</feature>
<evidence type="ECO:0000256" key="5">
    <source>
        <dbReference type="ARBA" id="ARBA00023163"/>
    </source>
</evidence>
<dbReference type="InterPro" id="IPR017930">
    <property type="entry name" value="Myb_dom"/>
</dbReference>
<evidence type="ECO:0000259" key="7">
    <source>
        <dbReference type="PROSITE" id="PS50090"/>
    </source>
</evidence>
<evidence type="ECO:0000313" key="10">
    <source>
        <dbReference type="Proteomes" id="UP000585474"/>
    </source>
</evidence>
<dbReference type="OrthoDB" id="2143914at2759"/>
<evidence type="ECO:0000256" key="3">
    <source>
        <dbReference type="ARBA" id="ARBA00023015"/>
    </source>
</evidence>
<dbReference type="Pfam" id="PF00249">
    <property type="entry name" value="Myb_DNA-binding"/>
    <property type="match status" value="2"/>
</dbReference>
<comment type="subcellular location">
    <subcellularLocation>
        <location evidence="1">Nucleus</location>
    </subcellularLocation>
</comment>
<keyword evidence="3" id="KW-0805">Transcription regulation</keyword>
<dbReference type="AlphaFoldDB" id="A0A7J0DF14"/>
<dbReference type="PROSITE" id="PS51294">
    <property type="entry name" value="HTH_MYB"/>
    <property type="match status" value="2"/>
</dbReference>
<keyword evidence="5" id="KW-0804">Transcription</keyword>
<feature type="domain" description="HTH myb-type" evidence="8">
    <location>
        <begin position="1"/>
        <end position="55"/>
    </location>
</feature>
<feature type="domain" description="Myb-like" evidence="7">
    <location>
        <begin position="1"/>
        <end position="51"/>
    </location>
</feature>
<dbReference type="GO" id="GO:0003677">
    <property type="term" value="F:DNA binding"/>
    <property type="evidence" value="ECO:0007669"/>
    <property type="project" value="UniProtKB-KW"/>
</dbReference>
<evidence type="ECO:0000313" key="9">
    <source>
        <dbReference type="EMBL" id="GFS33538.1"/>
    </source>
</evidence>
<keyword evidence="4" id="KW-0238">DNA-binding</keyword>
<dbReference type="SUPFAM" id="SSF46689">
    <property type="entry name" value="Homeodomain-like"/>
    <property type="match status" value="1"/>
</dbReference>
<protein>
    <submittedName>
        <fullName evidence="9">Myb-like HTH transcriptional regulator family protein</fullName>
    </submittedName>
</protein>
<dbReference type="FunFam" id="1.10.10.60:FF:000351">
    <property type="entry name" value="Transcription factor GAMYB"/>
    <property type="match status" value="1"/>
</dbReference>
<feature type="domain" description="HTH myb-type" evidence="8">
    <location>
        <begin position="56"/>
        <end position="107"/>
    </location>
</feature>
<proteinExistence type="predicted"/>
<reference evidence="10" key="1">
    <citation type="submission" date="2019-07" db="EMBL/GenBank/DDBJ databases">
        <title>De Novo Assembly of kiwifruit Actinidia rufa.</title>
        <authorList>
            <person name="Sugita-Konishi S."/>
            <person name="Sato K."/>
            <person name="Mori E."/>
            <person name="Abe Y."/>
            <person name="Kisaki G."/>
            <person name="Hamano K."/>
            <person name="Suezawa K."/>
            <person name="Otani M."/>
            <person name="Fukuda T."/>
            <person name="Manabe T."/>
            <person name="Gomi K."/>
            <person name="Tabuchi M."/>
            <person name="Akimitsu K."/>
            <person name="Kataoka I."/>
        </authorList>
    </citation>
    <scope>NUCLEOTIDE SEQUENCE [LARGE SCALE GENOMIC DNA]</scope>
    <source>
        <strain evidence="10">cv. Fuchu</strain>
    </source>
</reference>
<keyword evidence="6" id="KW-0539">Nucleus</keyword>
<dbReference type="Gene3D" id="1.10.10.60">
    <property type="entry name" value="Homeodomain-like"/>
    <property type="match status" value="2"/>
</dbReference>
<dbReference type="EMBL" id="BJWL01000192">
    <property type="protein sequence ID" value="GFS33538.1"/>
    <property type="molecule type" value="Genomic_DNA"/>
</dbReference>
<keyword evidence="10" id="KW-1185">Reference proteome</keyword>
<comment type="caution">
    <text evidence="9">The sequence shown here is derived from an EMBL/GenBank/DDBJ whole genome shotgun (WGS) entry which is preliminary data.</text>
</comment>
<sequence>MIKKGPWKAEEDEVLVNFVNKYGPRDWSSIRSMGLLPRTGKSCRLRWINKLRPNLKIGCKFSAEEERVVIDLQARFGNKWATIASYLQGRTDNDVKNFWSSRQKRLARILQSSSQCKPHKNKGKAHEIPTWQAKEFINSTQMKEESSSKYQSCPSACIGAPEMMQMTIMPLPDNLIAPNFANIDSILPSLDTIEPDNLGKPSAEVNPLQLPNPKLELPLMPESHDPVLQGLVEPNFLENVSQLNFGSPFVDNEKLATPESFFDELPADMFDFL</sequence>
<evidence type="ECO:0000256" key="6">
    <source>
        <dbReference type="ARBA" id="ARBA00023242"/>
    </source>
</evidence>
<dbReference type="InterPro" id="IPR053106">
    <property type="entry name" value="Plant_Male-Germline_Reg_TFs"/>
</dbReference>
<evidence type="ECO:0000256" key="1">
    <source>
        <dbReference type="ARBA" id="ARBA00004123"/>
    </source>
</evidence>
<dbReference type="CDD" id="cd00167">
    <property type="entry name" value="SANT"/>
    <property type="match status" value="2"/>
</dbReference>
<evidence type="ECO:0000256" key="4">
    <source>
        <dbReference type="ARBA" id="ARBA00023125"/>
    </source>
</evidence>
<dbReference type="PROSITE" id="PS50090">
    <property type="entry name" value="MYB_LIKE"/>
    <property type="match status" value="2"/>
</dbReference>
<dbReference type="PANTHER" id="PTHR47996:SF1">
    <property type="entry name" value="MYB TRANSCRIPTION FACTOR"/>
    <property type="match status" value="1"/>
</dbReference>
<dbReference type="PANTHER" id="PTHR47996">
    <property type="entry name" value="TRANSCRIPTION FACTOR DUO1"/>
    <property type="match status" value="1"/>
</dbReference>
<dbReference type="SMART" id="SM00717">
    <property type="entry name" value="SANT"/>
    <property type="match status" value="2"/>
</dbReference>
<gene>
    <name evidence="9" type="ORF">Acr_00g0029070</name>
</gene>
<dbReference type="FunFam" id="1.10.10.60:FF:000060">
    <property type="entry name" value="MYB transcription factor"/>
    <property type="match status" value="1"/>
</dbReference>
<keyword evidence="2" id="KW-0677">Repeat</keyword>
<dbReference type="Proteomes" id="UP000585474">
    <property type="component" value="Unassembled WGS sequence"/>
</dbReference>
<name>A0A7J0DF14_9ERIC</name>
<accession>A0A7J0DF14</accession>
<dbReference type="InterPro" id="IPR001005">
    <property type="entry name" value="SANT/Myb"/>
</dbReference>
<dbReference type="InterPro" id="IPR009057">
    <property type="entry name" value="Homeodomain-like_sf"/>
</dbReference>
<evidence type="ECO:0000256" key="2">
    <source>
        <dbReference type="ARBA" id="ARBA00022737"/>
    </source>
</evidence>
<evidence type="ECO:0000259" key="8">
    <source>
        <dbReference type="PROSITE" id="PS51294"/>
    </source>
</evidence>